<reference evidence="2 3" key="1">
    <citation type="submission" date="2019-07" db="EMBL/GenBank/DDBJ databases">
        <title>Lentzea xizangensis sp. nov., isolated from Qinghai-Tibetan Plateau Soils.</title>
        <authorList>
            <person name="Huang J."/>
        </authorList>
    </citation>
    <scope>NUCLEOTIDE SEQUENCE [LARGE SCALE GENOMIC DNA]</scope>
    <source>
        <strain evidence="2 3">FXJ1.1311</strain>
    </source>
</reference>
<dbReference type="OrthoDB" id="3370467at2"/>
<evidence type="ECO:0008006" key="4">
    <source>
        <dbReference type="Google" id="ProtNLM"/>
    </source>
</evidence>
<keyword evidence="3" id="KW-1185">Reference proteome</keyword>
<evidence type="ECO:0000313" key="2">
    <source>
        <dbReference type="EMBL" id="TWP43985.1"/>
    </source>
</evidence>
<gene>
    <name evidence="2" type="ORF">FKR81_41860</name>
</gene>
<name>A0A563EF04_9PSEU</name>
<proteinExistence type="predicted"/>
<accession>A0A563EF04</accession>
<organism evidence="2 3">
    <name type="scientific">Lentzea tibetensis</name>
    <dbReference type="NCBI Taxonomy" id="2591470"/>
    <lineage>
        <taxon>Bacteria</taxon>
        <taxon>Bacillati</taxon>
        <taxon>Actinomycetota</taxon>
        <taxon>Actinomycetes</taxon>
        <taxon>Pseudonocardiales</taxon>
        <taxon>Pseudonocardiaceae</taxon>
        <taxon>Lentzea</taxon>
    </lineage>
</organism>
<feature type="chain" id="PRO_5038831393" description="Secreted protein" evidence="1">
    <location>
        <begin position="29"/>
        <end position="308"/>
    </location>
</feature>
<feature type="signal peptide" evidence="1">
    <location>
        <begin position="1"/>
        <end position="28"/>
    </location>
</feature>
<sequence>MQLTKGWAISAGLFALVAIAGGTTFAVAGNDASSAVCQGQNLTFSADGGAPGVTSNQFPVGTQLKITNLDNNKSTTVPVTGVSGSCALLNAAAMEQVREPGKNVIRRNRVERVGSGGAPQAAQPAQSSGVCGGQSLTFSAEGGAPGVTSNKFPVGTRLKITNLDNNKSTTVPVTGISGSCALLNAAAMEQVREPGKNLIRRNKVEVVGSAAAPAPAPAPGKPDSAAGRVVCAGSTVTLSGEGGAPGASSNQFPIGTKLKVTNLDNNKSTTVSVTGVSGSCALLNNAAFEQVREPGKFLIRGARLEKVG</sequence>
<comment type="caution">
    <text evidence="2">The sequence shown here is derived from an EMBL/GenBank/DDBJ whole genome shotgun (WGS) entry which is preliminary data.</text>
</comment>
<protein>
    <recommendedName>
        <fullName evidence="4">Secreted protein</fullName>
    </recommendedName>
</protein>
<dbReference type="EMBL" id="VOBR01000057">
    <property type="protein sequence ID" value="TWP43985.1"/>
    <property type="molecule type" value="Genomic_DNA"/>
</dbReference>
<keyword evidence="1" id="KW-0732">Signal</keyword>
<evidence type="ECO:0000256" key="1">
    <source>
        <dbReference type="SAM" id="SignalP"/>
    </source>
</evidence>
<dbReference type="Proteomes" id="UP000316639">
    <property type="component" value="Unassembled WGS sequence"/>
</dbReference>
<evidence type="ECO:0000313" key="3">
    <source>
        <dbReference type="Proteomes" id="UP000316639"/>
    </source>
</evidence>
<dbReference type="AlphaFoldDB" id="A0A563EF04"/>